<proteinExistence type="predicted"/>
<dbReference type="AlphaFoldDB" id="K0RZA5"/>
<dbReference type="EMBL" id="AGNL01040648">
    <property type="protein sequence ID" value="EJK51982.1"/>
    <property type="molecule type" value="Genomic_DNA"/>
</dbReference>
<protein>
    <submittedName>
        <fullName evidence="2">Uncharacterized protein</fullName>
    </submittedName>
</protein>
<evidence type="ECO:0000313" key="2">
    <source>
        <dbReference type="EMBL" id="EJK51982.1"/>
    </source>
</evidence>
<gene>
    <name evidence="2" type="ORF">THAOC_28793</name>
</gene>
<evidence type="ECO:0000256" key="1">
    <source>
        <dbReference type="SAM" id="MobiDB-lite"/>
    </source>
</evidence>
<keyword evidence="3" id="KW-1185">Reference proteome</keyword>
<sequence>ALDQGVAKVIRGACGTNHKTQRRPTEPKTRRRGRALQTEDFQQAETANPVPPSSRTPITGVPIQRFGQRSRTRDVGSLGRNLDWKRSGDRCAMVAMVSANALIFLLPDRGGFGSRPRIPPLGNGGAPPLHGSPAAQPGTTALGRRAAATGRGVRRRRSKPSGWPSTFSSSIRRESADLAERGAAAVGFGRETRLSGSR</sequence>
<feature type="compositionally biased region" description="Low complexity" evidence="1">
    <location>
        <begin position="138"/>
        <end position="151"/>
    </location>
</feature>
<dbReference type="Proteomes" id="UP000266841">
    <property type="component" value="Unassembled WGS sequence"/>
</dbReference>
<name>K0RZA5_THAOC</name>
<reference evidence="2 3" key="1">
    <citation type="journal article" date="2012" name="Genome Biol.">
        <title>Genome and low-iron response of an oceanic diatom adapted to chronic iron limitation.</title>
        <authorList>
            <person name="Lommer M."/>
            <person name="Specht M."/>
            <person name="Roy A.S."/>
            <person name="Kraemer L."/>
            <person name="Andreson R."/>
            <person name="Gutowska M.A."/>
            <person name="Wolf J."/>
            <person name="Bergner S.V."/>
            <person name="Schilhabel M.B."/>
            <person name="Klostermeier U.C."/>
            <person name="Beiko R.G."/>
            <person name="Rosenstiel P."/>
            <person name="Hippler M."/>
            <person name="Laroche J."/>
        </authorList>
    </citation>
    <scope>NUCLEOTIDE SEQUENCE [LARGE SCALE GENOMIC DNA]</scope>
    <source>
        <strain evidence="2 3">CCMP1005</strain>
    </source>
</reference>
<comment type="caution">
    <text evidence="2">The sequence shown here is derived from an EMBL/GenBank/DDBJ whole genome shotgun (WGS) entry which is preliminary data.</text>
</comment>
<feature type="region of interest" description="Disordered" evidence="1">
    <location>
        <begin position="9"/>
        <end position="60"/>
    </location>
</feature>
<accession>K0RZA5</accession>
<evidence type="ECO:0000313" key="3">
    <source>
        <dbReference type="Proteomes" id="UP000266841"/>
    </source>
</evidence>
<feature type="region of interest" description="Disordered" evidence="1">
    <location>
        <begin position="116"/>
        <end position="174"/>
    </location>
</feature>
<feature type="non-terminal residue" evidence="2">
    <location>
        <position position="1"/>
    </location>
</feature>
<organism evidence="2 3">
    <name type="scientific">Thalassiosira oceanica</name>
    <name type="common">Marine diatom</name>
    <dbReference type="NCBI Taxonomy" id="159749"/>
    <lineage>
        <taxon>Eukaryota</taxon>
        <taxon>Sar</taxon>
        <taxon>Stramenopiles</taxon>
        <taxon>Ochrophyta</taxon>
        <taxon>Bacillariophyta</taxon>
        <taxon>Coscinodiscophyceae</taxon>
        <taxon>Thalassiosirophycidae</taxon>
        <taxon>Thalassiosirales</taxon>
        <taxon>Thalassiosiraceae</taxon>
        <taxon>Thalassiosira</taxon>
    </lineage>
</organism>